<dbReference type="InterPro" id="IPR011335">
    <property type="entry name" value="Restrct_endonuc-II-like"/>
</dbReference>
<gene>
    <name evidence="2" type="ORF">SAMN05192573_110193</name>
</gene>
<organism evidence="2 3">
    <name type="scientific">Mucilaginibacter gossypii</name>
    <dbReference type="NCBI Taxonomy" id="551996"/>
    <lineage>
        <taxon>Bacteria</taxon>
        <taxon>Pseudomonadati</taxon>
        <taxon>Bacteroidota</taxon>
        <taxon>Sphingobacteriia</taxon>
        <taxon>Sphingobacteriales</taxon>
        <taxon>Sphingobacteriaceae</taxon>
        <taxon>Mucilaginibacter</taxon>
    </lineage>
</organism>
<name>A0A1G8DD81_9SPHI</name>
<dbReference type="GO" id="GO:0004519">
    <property type="term" value="F:endonuclease activity"/>
    <property type="evidence" value="ECO:0007669"/>
    <property type="project" value="UniProtKB-KW"/>
</dbReference>
<dbReference type="AlphaFoldDB" id="A0A1G8DD81"/>
<dbReference type="SUPFAM" id="SSF52980">
    <property type="entry name" value="Restriction endonuclease-like"/>
    <property type="match status" value="1"/>
</dbReference>
<keyword evidence="2" id="KW-0378">Hydrolase</keyword>
<evidence type="ECO:0000313" key="3">
    <source>
        <dbReference type="Proteomes" id="UP000199705"/>
    </source>
</evidence>
<dbReference type="InterPro" id="IPR007560">
    <property type="entry name" value="Restrct_endonuc_IV_Mrr"/>
</dbReference>
<dbReference type="GO" id="GO:0009307">
    <property type="term" value="P:DNA restriction-modification system"/>
    <property type="evidence" value="ECO:0007669"/>
    <property type="project" value="InterPro"/>
</dbReference>
<reference evidence="3" key="1">
    <citation type="submission" date="2016-10" db="EMBL/GenBank/DDBJ databases">
        <authorList>
            <person name="Varghese N."/>
            <person name="Submissions S."/>
        </authorList>
    </citation>
    <scope>NUCLEOTIDE SEQUENCE [LARGE SCALE GENOMIC DNA]</scope>
    <source>
        <strain evidence="3">Gh-67</strain>
    </source>
</reference>
<dbReference type="GO" id="GO:0003677">
    <property type="term" value="F:DNA binding"/>
    <property type="evidence" value="ECO:0007669"/>
    <property type="project" value="InterPro"/>
</dbReference>
<keyword evidence="2" id="KW-0255">Endonuclease</keyword>
<proteinExistence type="predicted"/>
<dbReference type="Proteomes" id="UP000199705">
    <property type="component" value="Unassembled WGS sequence"/>
</dbReference>
<evidence type="ECO:0000313" key="2">
    <source>
        <dbReference type="EMBL" id="SDH55678.1"/>
    </source>
</evidence>
<protein>
    <submittedName>
        <fullName evidence="2">Restriction endonuclease</fullName>
    </submittedName>
</protein>
<dbReference type="EMBL" id="FNCG01000010">
    <property type="protein sequence ID" value="SDH55678.1"/>
    <property type="molecule type" value="Genomic_DNA"/>
</dbReference>
<dbReference type="RefSeq" id="WP_176844508.1">
    <property type="nucleotide sequence ID" value="NZ_FNCG01000010.1"/>
</dbReference>
<dbReference type="Pfam" id="PF04471">
    <property type="entry name" value="Mrr_cat"/>
    <property type="match status" value="1"/>
</dbReference>
<keyword evidence="3" id="KW-1185">Reference proteome</keyword>
<accession>A0A1G8DD81</accession>
<feature type="domain" description="Restriction endonuclease type IV Mrr" evidence="1">
    <location>
        <begin position="4"/>
        <end position="98"/>
    </location>
</feature>
<keyword evidence="2" id="KW-0540">Nuclease</keyword>
<sequence length="100" mass="11892">MKKRIDWNQFELFVAELYKDNDEVIVDHNVEEIGKSNAFRQIDVRVIHKTKLRTYKTIIEYKSWKHRVGRARIDVLAPSMEDLNASKGVFLQLRAFSKVR</sequence>
<evidence type="ECO:0000259" key="1">
    <source>
        <dbReference type="Pfam" id="PF04471"/>
    </source>
</evidence>